<dbReference type="InterPro" id="IPR018171">
    <property type="entry name" value="Pept_tRNA_hydro_CS"/>
</dbReference>
<dbReference type="AlphaFoldDB" id="A0A1G7ZG11"/>
<dbReference type="GO" id="GO:0005737">
    <property type="term" value="C:cytoplasm"/>
    <property type="evidence" value="ECO:0007669"/>
    <property type="project" value="UniProtKB-SubCell"/>
</dbReference>
<feature type="compositionally biased region" description="Basic and acidic residues" evidence="10">
    <location>
        <begin position="190"/>
        <end position="199"/>
    </location>
</feature>
<evidence type="ECO:0000313" key="12">
    <source>
        <dbReference type="Proteomes" id="UP000217076"/>
    </source>
</evidence>
<evidence type="ECO:0000256" key="4">
    <source>
        <dbReference type="ARBA" id="ARBA00022884"/>
    </source>
</evidence>
<evidence type="ECO:0000256" key="1">
    <source>
        <dbReference type="ARBA" id="ARBA00013260"/>
    </source>
</evidence>
<dbReference type="HAMAP" id="MF_00083">
    <property type="entry name" value="Pept_tRNA_hydro_bact"/>
    <property type="match status" value="1"/>
</dbReference>
<proteinExistence type="inferred from homology"/>
<reference evidence="12" key="1">
    <citation type="submission" date="2016-10" db="EMBL/GenBank/DDBJ databases">
        <authorList>
            <person name="Varghese N."/>
            <person name="Submissions S."/>
        </authorList>
    </citation>
    <scope>NUCLEOTIDE SEQUENCE [LARGE SCALE GENOMIC DNA]</scope>
    <source>
        <strain evidence="12">930I</strain>
    </source>
</reference>
<dbReference type="Proteomes" id="UP000217076">
    <property type="component" value="Unassembled WGS sequence"/>
</dbReference>
<comment type="similarity">
    <text evidence="5 7 9">Belongs to the PTH family.</text>
</comment>
<dbReference type="PROSITE" id="PS01196">
    <property type="entry name" value="PEPT_TRNA_HYDROL_2"/>
    <property type="match status" value="1"/>
</dbReference>
<gene>
    <name evidence="7" type="primary">pth</name>
    <name evidence="11" type="ORF">SAMN05421742_10495</name>
</gene>
<sequence length="241" mass="25731">MHLLVGLGNPGGRYAGNRHNIGFMALDRLAQRHGFGPWRARFEGECAEGRIGSHKVLALKPKTFMNLSGRSVGAAVRFFKLEPAQVLVCHDEIELAPGKVRVKVGGGNAGHNGLKDIDGHLGRDYRRLRLGVGRPADKSQVTNWVLSDFAKAERDWLDPLLDAVADHMGRLLDGDEAQFLNALAGLGPARPEKPPRPDKPTAAPTAGALTPGAPTPPPAASGPAEKSSEGPMAEALKRLFK</sequence>
<dbReference type="Gene3D" id="3.40.50.1470">
    <property type="entry name" value="Peptidyl-tRNA hydrolase"/>
    <property type="match status" value="1"/>
</dbReference>
<evidence type="ECO:0000256" key="10">
    <source>
        <dbReference type="SAM" id="MobiDB-lite"/>
    </source>
</evidence>
<feature type="compositionally biased region" description="Low complexity" evidence="10">
    <location>
        <begin position="200"/>
        <end position="212"/>
    </location>
</feature>
<dbReference type="STRING" id="83401.SAMN05421742_10495"/>
<feature type="region of interest" description="Disordered" evidence="10">
    <location>
        <begin position="186"/>
        <end position="241"/>
    </location>
</feature>
<dbReference type="GO" id="GO:0000049">
    <property type="term" value="F:tRNA binding"/>
    <property type="evidence" value="ECO:0007669"/>
    <property type="project" value="UniProtKB-UniRule"/>
</dbReference>
<comment type="function">
    <text evidence="7">Hydrolyzes ribosome-free peptidyl-tRNAs (with 1 or more amino acids incorporated), which drop off the ribosome during protein synthesis, or as a result of ribosome stalling.</text>
</comment>
<feature type="site" description="Stabilizes the basic form of H active site to accept a proton" evidence="7">
    <location>
        <position position="91"/>
    </location>
</feature>
<feature type="binding site" evidence="7">
    <location>
        <position position="14"/>
    </location>
    <ligand>
        <name>tRNA</name>
        <dbReference type="ChEBI" id="CHEBI:17843"/>
    </ligand>
</feature>
<dbReference type="EMBL" id="FNCV01000004">
    <property type="protein sequence ID" value="SDH07466.1"/>
    <property type="molecule type" value="Genomic_DNA"/>
</dbReference>
<evidence type="ECO:0000256" key="7">
    <source>
        <dbReference type="HAMAP-Rule" id="MF_00083"/>
    </source>
</evidence>
<feature type="binding site" evidence="7">
    <location>
        <position position="66"/>
    </location>
    <ligand>
        <name>tRNA</name>
        <dbReference type="ChEBI" id="CHEBI:17843"/>
    </ligand>
</feature>
<dbReference type="EC" id="3.1.1.29" evidence="1 7"/>
<dbReference type="PANTHER" id="PTHR17224:SF1">
    <property type="entry name" value="PEPTIDYL-TRNA HYDROLASE"/>
    <property type="match status" value="1"/>
</dbReference>
<dbReference type="FunFam" id="3.40.50.1470:FF:000001">
    <property type="entry name" value="Peptidyl-tRNA hydrolase"/>
    <property type="match status" value="1"/>
</dbReference>
<dbReference type="NCBIfam" id="TIGR00447">
    <property type="entry name" value="pth"/>
    <property type="match status" value="1"/>
</dbReference>
<comment type="subunit">
    <text evidence="7">Monomer.</text>
</comment>
<evidence type="ECO:0000256" key="5">
    <source>
        <dbReference type="ARBA" id="ARBA00038063"/>
    </source>
</evidence>
<feature type="binding site" evidence="7">
    <location>
        <position position="64"/>
    </location>
    <ligand>
        <name>tRNA</name>
        <dbReference type="ChEBI" id="CHEBI:17843"/>
    </ligand>
</feature>
<keyword evidence="12" id="KW-1185">Reference proteome</keyword>
<accession>A0A1G7ZG11</accession>
<dbReference type="Pfam" id="PF01195">
    <property type="entry name" value="Pept_tRNA_hydro"/>
    <property type="match status" value="1"/>
</dbReference>
<keyword evidence="2 7" id="KW-0820">tRNA-binding</keyword>
<feature type="active site" description="Proton acceptor" evidence="7">
    <location>
        <position position="19"/>
    </location>
</feature>
<evidence type="ECO:0000256" key="6">
    <source>
        <dbReference type="ARBA" id="ARBA00050038"/>
    </source>
</evidence>
<keyword evidence="3 7" id="KW-0378">Hydrolase</keyword>
<dbReference type="OrthoDB" id="9800507at2"/>
<dbReference type="PANTHER" id="PTHR17224">
    <property type="entry name" value="PEPTIDYL-TRNA HYDROLASE"/>
    <property type="match status" value="1"/>
</dbReference>
<dbReference type="GO" id="GO:0006515">
    <property type="term" value="P:protein quality control for misfolded or incompletely synthesized proteins"/>
    <property type="evidence" value="ECO:0007669"/>
    <property type="project" value="UniProtKB-UniRule"/>
</dbReference>
<evidence type="ECO:0000256" key="8">
    <source>
        <dbReference type="RuleBase" id="RU000673"/>
    </source>
</evidence>
<evidence type="ECO:0000256" key="3">
    <source>
        <dbReference type="ARBA" id="ARBA00022801"/>
    </source>
</evidence>
<evidence type="ECO:0000256" key="2">
    <source>
        <dbReference type="ARBA" id="ARBA00022555"/>
    </source>
</evidence>
<dbReference type="RefSeq" id="WP_092617742.1">
    <property type="nucleotide sequence ID" value="NZ_FNCV01000004.1"/>
</dbReference>
<dbReference type="SUPFAM" id="SSF53178">
    <property type="entry name" value="Peptidyl-tRNA hydrolase-like"/>
    <property type="match status" value="1"/>
</dbReference>
<dbReference type="PROSITE" id="PS01195">
    <property type="entry name" value="PEPT_TRNA_HYDROL_1"/>
    <property type="match status" value="1"/>
</dbReference>
<feature type="site" description="Discriminates between blocked and unblocked aminoacyl-tRNA" evidence="7">
    <location>
        <position position="9"/>
    </location>
</feature>
<dbReference type="InterPro" id="IPR036416">
    <property type="entry name" value="Pept_tRNA_hydro_sf"/>
</dbReference>
<dbReference type="GO" id="GO:0004045">
    <property type="term" value="F:peptidyl-tRNA hydrolase activity"/>
    <property type="evidence" value="ECO:0007669"/>
    <property type="project" value="UniProtKB-UniRule"/>
</dbReference>
<keyword evidence="7" id="KW-0963">Cytoplasm</keyword>
<protein>
    <recommendedName>
        <fullName evidence="6 7">Peptidyl-tRNA hydrolase</fullName>
        <shortName evidence="7">Pth</shortName>
        <ecNumber evidence="1 7">3.1.1.29</ecNumber>
    </recommendedName>
</protein>
<comment type="catalytic activity">
    <reaction evidence="7 8">
        <text>an N-acyl-L-alpha-aminoacyl-tRNA + H2O = an N-acyl-L-amino acid + a tRNA + H(+)</text>
        <dbReference type="Rhea" id="RHEA:54448"/>
        <dbReference type="Rhea" id="RHEA-COMP:10123"/>
        <dbReference type="Rhea" id="RHEA-COMP:13883"/>
        <dbReference type="ChEBI" id="CHEBI:15377"/>
        <dbReference type="ChEBI" id="CHEBI:15378"/>
        <dbReference type="ChEBI" id="CHEBI:59874"/>
        <dbReference type="ChEBI" id="CHEBI:78442"/>
        <dbReference type="ChEBI" id="CHEBI:138191"/>
        <dbReference type="EC" id="3.1.1.29"/>
    </reaction>
</comment>
<evidence type="ECO:0000313" key="11">
    <source>
        <dbReference type="EMBL" id="SDH07466.1"/>
    </source>
</evidence>
<evidence type="ECO:0000256" key="9">
    <source>
        <dbReference type="RuleBase" id="RU004320"/>
    </source>
</evidence>
<comment type="subcellular location">
    <subcellularLocation>
        <location evidence="7">Cytoplasm</location>
    </subcellularLocation>
</comment>
<organism evidence="11 12">
    <name type="scientific">Roseospirillum parvum</name>
    <dbReference type="NCBI Taxonomy" id="83401"/>
    <lineage>
        <taxon>Bacteria</taxon>
        <taxon>Pseudomonadati</taxon>
        <taxon>Pseudomonadota</taxon>
        <taxon>Alphaproteobacteria</taxon>
        <taxon>Rhodospirillales</taxon>
        <taxon>Rhodospirillaceae</taxon>
        <taxon>Roseospirillum</taxon>
    </lineage>
</organism>
<comment type="function">
    <text evidence="7">Catalyzes the release of premature peptidyl moieties from peptidyl-tRNA molecules trapped in stalled 50S ribosomal subunits, and thus maintains levels of free tRNAs and 50S ribosomes.</text>
</comment>
<dbReference type="GO" id="GO:0072344">
    <property type="term" value="P:rescue of stalled ribosome"/>
    <property type="evidence" value="ECO:0007669"/>
    <property type="project" value="UniProtKB-UniRule"/>
</dbReference>
<dbReference type="CDD" id="cd00462">
    <property type="entry name" value="PTH"/>
    <property type="match status" value="1"/>
</dbReference>
<feature type="binding site" evidence="7">
    <location>
        <position position="112"/>
    </location>
    <ligand>
        <name>tRNA</name>
        <dbReference type="ChEBI" id="CHEBI:17843"/>
    </ligand>
</feature>
<keyword evidence="4 7" id="KW-0694">RNA-binding</keyword>
<name>A0A1G7ZG11_9PROT</name>
<dbReference type="InterPro" id="IPR001328">
    <property type="entry name" value="Pept_tRNA_hydro"/>
</dbReference>